<organism evidence="2 3">
    <name type="scientific">Aquisalibacillus elongatus</name>
    <dbReference type="NCBI Taxonomy" id="485577"/>
    <lineage>
        <taxon>Bacteria</taxon>
        <taxon>Bacillati</taxon>
        <taxon>Bacillota</taxon>
        <taxon>Bacilli</taxon>
        <taxon>Bacillales</taxon>
        <taxon>Bacillaceae</taxon>
        <taxon>Aquisalibacillus</taxon>
    </lineage>
</organism>
<feature type="transmembrane region" description="Helical" evidence="1">
    <location>
        <begin position="137"/>
        <end position="158"/>
    </location>
</feature>
<feature type="transmembrane region" description="Helical" evidence="1">
    <location>
        <begin position="111"/>
        <end position="130"/>
    </location>
</feature>
<protein>
    <recommendedName>
        <fullName evidence="4">DUF4129 domain-containing protein</fullName>
    </recommendedName>
</protein>
<dbReference type="AlphaFoldDB" id="A0A3N5C1V6"/>
<keyword evidence="3" id="KW-1185">Reference proteome</keyword>
<evidence type="ECO:0000313" key="3">
    <source>
        <dbReference type="Proteomes" id="UP000276443"/>
    </source>
</evidence>
<gene>
    <name evidence="2" type="ORF">EDC24_2979</name>
</gene>
<keyword evidence="1" id="KW-0812">Transmembrane</keyword>
<dbReference type="OrthoDB" id="2352496at2"/>
<feature type="transmembrane region" description="Helical" evidence="1">
    <location>
        <begin position="65"/>
        <end position="91"/>
    </location>
</feature>
<sequence>MGHNVNLIQKVAVDLLGFIIIIHAYQMVYSSEINTVSYIIWLLISVGCFWGLRLWFQSTLRFGHYLILAPILILIALLLNISITIAVMMSGLAVYRLIRHEAEPEMESEKVFVGLASVAVFIGYVSGIYGGLHQVNIIVYLFLTQLLLMYLGKMIHNLSQEKGTGFKKKLYTVISVGFVTFGSAALIFALFPLFRTIYNVVTSFLLNSFIFLLSPFFEWIENIETDSESEEVIQQEEGSREEEESFVPNEAGETIITSEHLLYGFIVLVVIFIIVLLYKFRKNLMQNINITKDDDEYDVESSRTEQRKFWKWRTKAKPPENEVRKAFFKLEKWSINNGLGRYVDESIHDWLERYKIHHLIDDEVIQIYRDVRYGQHQLSTDETRRFMKQIGQVKQQLKQMIADKGDKK</sequence>
<evidence type="ECO:0008006" key="4">
    <source>
        <dbReference type="Google" id="ProtNLM"/>
    </source>
</evidence>
<feature type="transmembrane region" description="Helical" evidence="1">
    <location>
        <begin position="260"/>
        <end position="278"/>
    </location>
</feature>
<dbReference type="EMBL" id="RKRF01000014">
    <property type="protein sequence ID" value="RPF50161.1"/>
    <property type="molecule type" value="Genomic_DNA"/>
</dbReference>
<dbReference type="Proteomes" id="UP000276443">
    <property type="component" value="Unassembled WGS sequence"/>
</dbReference>
<keyword evidence="1" id="KW-1133">Transmembrane helix</keyword>
<name>A0A3N5C1V6_9BACI</name>
<feature type="transmembrane region" description="Helical" evidence="1">
    <location>
        <begin position="7"/>
        <end position="26"/>
    </location>
</feature>
<feature type="transmembrane region" description="Helical" evidence="1">
    <location>
        <begin position="170"/>
        <end position="190"/>
    </location>
</feature>
<evidence type="ECO:0000256" key="1">
    <source>
        <dbReference type="SAM" id="Phobius"/>
    </source>
</evidence>
<comment type="caution">
    <text evidence="2">The sequence shown here is derived from an EMBL/GenBank/DDBJ whole genome shotgun (WGS) entry which is preliminary data.</text>
</comment>
<accession>A0A3N5C1V6</accession>
<reference evidence="2 3" key="1">
    <citation type="submission" date="2018-11" db="EMBL/GenBank/DDBJ databases">
        <title>Genomic Encyclopedia of Type Strains, Phase IV (KMG-IV): sequencing the most valuable type-strain genomes for metagenomic binning, comparative biology and taxonomic classification.</title>
        <authorList>
            <person name="Goeker M."/>
        </authorList>
    </citation>
    <scope>NUCLEOTIDE SEQUENCE [LARGE SCALE GENOMIC DNA]</scope>
    <source>
        <strain evidence="2 3">DSM 18090</strain>
    </source>
</reference>
<keyword evidence="1" id="KW-0472">Membrane</keyword>
<evidence type="ECO:0000313" key="2">
    <source>
        <dbReference type="EMBL" id="RPF50161.1"/>
    </source>
</evidence>
<feature type="transmembrane region" description="Helical" evidence="1">
    <location>
        <begin position="38"/>
        <end position="56"/>
    </location>
</feature>
<dbReference type="RefSeq" id="WP_124223821.1">
    <property type="nucleotide sequence ID" value="NZ_RKRF01000014.1"/>
</dbReference>
<feature type="transmembrane region" description="Helical" evidence="1">
    <location>
        <begin position="197"/>
        <end position="217"/>
    </location>
</feature>
<proteinExistence type="predicted"/>